<gene>
    <name evidence="1" type="ORF">BaRGS_00007635</name>
</gene>
<sequence length="108" mass="11932">MPSRATLYIIDPVADILQCTSETLLEHSRLGLYQPVTRQSRVGGLRDATLPAPATLCGGYADDCYVQGRCFNYDLTSIGAIYLKHRATRKLAGVFQYYPPATAVRSFN</sequence>
<reference evidence="1 2" key="1">
    <citation type="journal article" date="2023" name="Sci. Data">
        <title>Genome assembly of the Korean intertidal mud-creeper Batillaria attramentaria.</title>
        <authorList>
            <person name="Patra A.K."/>
            <person name="Ho P.T."/>
            <person name="Jun S."/>
            <person name="Lee S.J."/>
            <person name="Kim Y."/>
            <person name="Won Y.J."/>
        </authorList>
    </citation>
    <scope>NUCLEOTIDE SEQUENCE [LARGE SCALE GENOMIC DNA]</scope>
    <source>
        <strain evidence="1">Wonlab-2016</strain>
    </source>
</reference>
<dbReference type="EMBL" id="JACVVK020000033">
    <property type="protein sequence ID" value="KAK7501150.1"/>
    <property type="molecule type" value="Genomic_DNA"/>
</dbReference>
<evidence type="ECO:0000313" key="2">
    <source>
        <dbReference type="Proteomes" id="UP001519460"/>
    </source>
</evidence>
<dbReference type="AlphaFoldDB" id="A0ABD0LPK7"/>
<organism evidence="1 2">
    <name type="scientific">Batillaria attramentaria</name>
    <dbReference type="NCBI Taxonomy" id="370345"/>
    <lineage>
        <taxon>Eukaryota</taxon>
        <taxon>Metazoa</taxon>
        <taxon>Spiralia</taxon>
        <taxon>Lophotrochozoa</taxon>
        <taxon>Mollusca</taxon>
        <taxon>Gastropoda</taxon>
        <taxon>Caenogastropoda</taxon>
        <taxon>Sorbeoconcha</taxon>
        <taxon>Cerithioidea</taxon>
        <taxon>Batillariidae</taxon>
        <taxon>Batillaria</taxon>
    </lineage>
</organism>
<comment type="caution">
    <text evidence="1">The sequence shown here is derived from an EMBL/GenBank/DDBJ whole genome shotgun (WGS) entry which is preliminary data.</text>
</comment>
<dbReference type="Proteomes" id="UP001519460">
    <property type="component" value="Unassembled WGS sequence"/>
</dbReference>
<evidence type="ECO:0000313" key="1">
    <source>
        <dbReference type="EMBL" id="KAK7501150.1"/>
    </source>
</evidence>
<keyword evidence="2" id="KW-1185">Reference proteome</keyword>
<accession>A0ABD0LPK7</accession>
<proteinExistence type="predicted"/>
<protein>
    <submittedName>
        <fullName evidence="1">Uncharacterized protein</fullName>
    </submittedName>
</protein>
<name>A0ABD0LPK7_9CAEN</name>